<reference evidence="2" key="1">
    <citation type="journal article" date="2019" name="Int. J. Syst. Evol. Microbiol.">
        <title>The Global Catalogue of Microorganisms (GCM) 10K type strain sequencing project: providing services to taxonomists for standard genome sequencing and annotation.</title>
        <authorList>
            <consortium name="The Broad Institute Genomics Platform"/>
            <consortium name="The Broad Institute Genome Sequencing Center for Infectious Disease"/>
            <person name="Wu L."/>
            <person name="Ma J."/>
        </authorList>
    </citation>
    <scope>NUCLEOTIDE SEQUENCE [LARGE SCALE GENOMIC DNA]</scope>
    <source>
        <strain evidence="2">CGMCC 1.16305</strain>
    </source>
</reference>
<dbReference type="Pfam" id="PF26325">
    <property type="entry name" value="YhjD"/>
    <property type="match status" value="1"/>
</dbReference>
<gene>
    <name evidence="1" type="ORF">ACFQRG_21865</name>
</gene>
<proteinExistence type="predicted"/>
<dbReference type="EMBL" id="JBHTCO010000045">
    <property type="protein sequence ID" value="MFC7395559.1"/>
    <property type="molecule type" value="Genomic_DNA"/>
</dbReference>
<keyword evidence="2" id="KW-1185">Reference proteome</keyword>
<comment type="caution">
    <text evidence="1">The sequence shown here is derived from an EMBL/GenBank/DDBJ whole genome shotgun (WGS) entry which is preliminary data.</text>
</comment>
<dbReference type="Proteomes" id="UP001596505">
    <property type="component" value="Unassembled WGS sequence"/>
</dbReference>
<organism evidence="1 2">
    <name type="scientific">Scopulibacillus cellulosilyticus</name>
    <dbReference type="NCBI Taxonomy" id="2665665"/>
    <lineage>
        <taxon>Bacteria</taxon>
        <taxon>Bacillati</taxon>
        <taxon>Bacillota</taxon>
        <taxon>Bacilli</taxon>
        <taxon>Bacillales</taxon>
        <taxon>Sporolactobacillaceae</taxon>
        <taxon>Scopulibacillus</taxon>
    </lineage>
</organism>
<evidence type="ECO:0000313" key="2">
    <source>
        <dbReference type="Proteomes" id="UP001596505"/>
    </source>
</evidence>
<sequence>MTKGFYLTDEEKRVICDFIFLPLARRVLENDLNVIKTSNLKFKSVYCSLIEKALQKLSCDLRDVRKAILKLNIKPIYEDTLCYKVICRGWHHHVQIHDMIAAQQVQRKVNYYITGAG</sequence>
<name>A0ABW2Q2Q0_9BACL</name>
<protein>
    <submittedName>
        <fullName evidence="1">Uncharacterized protein</fullName>
    </submittedName>
</protein>
<evidence type="ECO:0000313" key="1">
    <source>
        <dbReference type="EMBL" id="MFC7395559.1"/>
    </source>
</evidence>
<dbReference type="RefSeq" id="WP_380970346.1">
    <property type="nucleotide sequence ID" value="NZ_JBHTCO010000045.1"/>
</dbReference>
<accession>A0ABW2Q2Q0</accession>
<dbReference type="InterPro" id="IPR058600">
    <property type="entry name" value="YhjD-like"/>
</dbReference>